<dbReference type="GO" id="GO:0000209">
    <property type="term" value="P:protein polyubiquitination"/>
    <property type="evidence" value="ECO:0007669"/>
    <property type="project" value="TreeGrafter"/>
</dbReference>
<evidence type="ECO:0000313" key="4">
    <source>
        <dbReference type="EMBL" id="VDP88777.1"/>
    </source>
</evidence>
<organism evidence="6">
    <name type="scientific">Echinostoma caproni</name>
    <dbReference type="NCBI Taxonomy" id="27848"/>
    <lineage>
        <taxon>Eukaryota</taxon>
        <taxon>Metazoa</taxon>
        <taxon>Spiralia</taxon>
        <taxon>Lophotrochozoa</taxon>
        <taxon>Platyhelminthes</taxon>
        <taxon>Trematoda</taxon>
        <taxon>Digenea</taxon>
        <taxon>Plagiorchiida</taxon>
        <taxon>Echinostomata</taxon>
        <taxon>Echinostomatoidea</taxon>
        <taxon>Echinostomatidae</taxon>
        <taxon>Echinostoma</taxon>
    </lineage>
</organism>
<accession>A0A183AXG4</accession>
<dbReference type="GO" id="GO:0061630">
    <property type="term" value="F:ubiquitin protein ligase activity"/>
    <property type="evidence" value="ECO:0007669"/>
    <property type="project" value="UniProtKB-UniRule"/>
</dbReference>
<keyword evidence="2" id="KW-0833">Ubl conjugation pathway</keyword>
<feature type="compositionally biased region" description="Polar residues" evidence="3">
    <location>
        <begin position="173"/>
        <end position="191"/>
    </location>
</feature>
<feature type="compositionally biased region" description="Basic and acidic residues" evidence="3">
    <location>
        <begin position="159"/>
        <end position="172"/>
    </location>
</feature>
<dbReference type="EC" id="2.3.2.26" evidence="2"/>
<dbReference type="UniPathway" id="UPA00143"/>
<dbReference type="GO" id="GO:0043161">
    <property type="term" value="P:proteasome-mediated ubiquitin-dependent protein catabolic process"/>
    <property type="evidence" value="ECO:0007669"/>
    <property type="project" value="TreeGrafter"/>
</dbReference>
<dbReference type="AlphaFoldDB" id="A0A183AXG4"/>
<feature type="region of interest" description="Disordered" evidence="3">
    <location>
        <begin position="248"/>
        <end position="267"/>
    </location>
</feature>
<keyword evidence="1 2" id="KW-0808">Transferase</keyword>
<evidence type="ECO:0000313" key="6">
    <source>
        <dbReference type="WBParaSite" id="ECPE_0001168401-mRNA-1"/>
    </source>
</evidence>
<feature type="compositionally biased region" description="Polar residues" evidence="3">
    <location>
        <begin position="343"/>
        <end position="361"/>
    </location>
</feature>
<name>A0A183AXG4_9TREM</name>
<protein>
    <recommendedName>
        <fullName evidence="2">E3 ubiquitin-protein ligase</fullName>
        <ecNumber evidence="2">2.3.2.26</ecNumber>
    </recommendedName>
</protein>
<evidence type="ECO:0000256" key="3">
    <source>
        <dbReference type="SAM" id="MobiDB-lite"/>
    </source>
</evidence>
<evidence type="ECO:0000313" key="5">
    <source>
        <dbReference type="Proteomes" id="UP000272942"/>
    </source>
</evidence>
<evidence type="ECO:0000256" key="1">
    <source>
        <dbReference type="ARBA" id="ARBA00022679"/>
    </source>
</evidence>
<comment type="function">
    <text evidence="2">E3 ubiquitin-protein ligase which accepts ubiquitin from an E2 ubiquitin-conjugating enzyme in the form of a thioester and then directly transfers the ubiquitin to targeted substrates.</text>
</comment>
<feature type="compositionally biased region" description="Low complexity" evidence="3">
    <location>
        <begin position="402"/>
        <end position="414"/>
    </location>
</feature>
<dbReference type="InterPro" id="IPR045322">
    <property type="entry name" value="HECTD1/TRIP12-like"/>
</dbReference>
<reference evidence="4 5" key="2">
    <citation type="submission" date="2018-11" db="EMBL/GenBank/DDBJ databases">
        <authorList>
            <consortium name="Pathogen Informatics"/>
        </authorList>
    </citation>
    <scope>NUCLEOTIDE SEQUENCE [LARGE SCALE GENOMIC DNA]</scope>
    <source>
        <strain evidence="4 5">Egypt</strain>
    </source>
</reference>
<dbReference type="Proteomes" id="UP000272942">
    <property type="component" value="Unassembled WGS sequence"/>
</dbReference>
<keyword evidence="5" id="KW-1185">Reference proteome</keyword>
<dbReference type="PANTHER" id="PTHR45670">
    <property type="entry name" value="E3 UBIQUITIN-PROTEIN LIGASE TRIP12"/>
    <property type="match status" value="1"/>
</dbReference>
<dbReference type="WBParaSite" id="ECPE_0001168401-mRNA-1">
    <property type="protein sequence ID" value="ECPE_0001168401-mRNA-1"/>
    <property type="gene ID" value="ECPE_0001168401"/>
</dbReference>
<reference evidence="6" key="1">
    <citation type="submission" date="2016-06" db="UniProtKB">
        <authorList>
            <consortium name="WormBaseParasite"/>
        </authorList>
    </citation>
    <scope>IDENTIFICATION</scope>
</reference>
<feature type="region of interest" description="Disordered" evidence="3">
    <location>
        <begin position="343"/>
        <end position="419"/>
    </location>
</feature>
<comment type="pathway">
    <text evidence="2">Protein modification; protein ubiquitination.</text>
</comment>
<sequence length="1067" mass="116592">MIHQLVDIWTHLVPNEPEIPLDLSSETAPEAETSDRRTISISIAEEQTSEMDGMELPLVPNMPIAAEQLQSNQFYVWRDWKMIWVRDLLSMFTLGSFVIVLLHPADGGLRALAIHGGCSRDPTPVMLSPGEPAVPRPGLRSHMLRLHQHLVEASDHLEKKQLWPDSPKRQETNQEQNQSQPEAESSVSNNHPRLPPRSSHGKFEINKANWRRVGLHLGLRRPPKPTQAPKNPMISPNAKAALQRQASSPARTCIPQGRLPLGTADKPTALGKPTNVVTIGPLVCSLRESTRGSRLCIQARSLSDSAGRHSEANSSFKEALLFFEDHDQGFCRVRISSVYPEGSTTEVSEITVAESEQTEGVATTEKKDAASSSSPTSPEQHGRPRRRHSASLLTFLSKADPEQQSEAEPSSTESSEYDAEAPELFDFDALFGLESDQTYVLQGGDGDDNNGELVLTKGVKPPEVNKELGRINEILFPRELVYETYTSGFINNWLCIDDDCLATENKDRQERAFKQLTDIRKQGLKLSKKLLEILSDKATTNGVKTASGHFHTELRTVRSIASTIWAAYKSDSSGDCERTLSSLSAAFKRLADLLLSGEQAITAYELTISGLVPALLLCLSASNAGRWACPNRPIGPDITSTLLWYLHERRRVFLHHMSPRTGSPALGRLSRRVVHAFELTEHLPMRLFALSHYFSPSSAEGPSSNASHLALVGSSDIPSTPLNATHNNYDQPAHSANQHSLVASLPLGLIRAAQANSSSSAGNDNNSSGVSKAPTETQQFADCLDATELRALFTFCPSLVCRSDEEYVVPGMHQIDSRIAVELIRLDDTSTEATENSTNPPDPPVLKDWSNCTVQVNPMVTAGQLERFLIQMSTRQWYNKPRTELAYWDQLVKATKDNGPGITFTPPVNGISSIDSVGGVIDWLATDGNTRPIEQWANPALIGLVTVAASVSNLIMGTASSVLGPRSGTLVGGYPVRCAGVGGVTRPARVSDVNGPVAVRTGCGKSKFGIHSGKSNSIPEETHAWFAVDLGLQLIPTAYSMAYLREAEDFNVPIAPRNWNLEVSDSY</sequence>
<feature type="compositionally biased region" description="Polar residues" evidence="3">
    <location>
        <begin position="370"/>
        <end position="379"/>
    </location>
</feature>
<evidence type="ECO:0000256" key="2">
    <source>
        <dbReference type="RuleBase" id="RU369009"/>
    </source>
</evidence>
<comment type="similarity">
    <text evidence="2">Belongs to the UPL family. K-HECT subfamily.</text>
</comment>
<dbReference type="OrthoDB" id="412600at2759"/>
<comment type="catalytic activity">
    <reaction evidence="2">
        <text>S-ubiquitinyl-[E2 ubiquitin-conjugating enzyme]-L-cysteine + [acceptor protein]-L-lysine = [E2 ubiquitin-conjugating enzyme]-L-cysteine + N(6)-ubiquitinyl-[acceptor protein]-L-lysine.</text>
        <dbReference type="EC" id="2.3.2.26"/>
    </reaction>
</comment>
<gene>
    <name evidence="4" type="ORF">ECPE_LOCUS11649</name>
</gene>
<proteinExistence type="inferred from homology"/>
<dbReference type="EMBL" id="UZAN01051243">
    <property type="protein sequence ID" value="VDP88777.1"/>
    <property type="molecule type" value="Genomic_DNA"/>
</dbReference>
<feature type="region of interest" description="Disordered" evidence="3">
    <location>
        <begin position="159"/>
        <end position="206"/>
    </location>
</feature>
<dbReference type="PANTHER" id="PTHR45670:SF1">
    <property type="entry name" value="E3 UBIQUITIN-PROTEIN LIGASE HECTD1"/>
    <property type="match status" value="1"/>
</dbReference>